<dbReference type="InterPro" id="IPR036249">
    <property type="entry name" value="Thioredoxin-like_sf"/>
</dbReference>
<organism evidence="6 7">
    <name type="scientific">Chitinophaga ginsengisegetis</name>
    <dbReference type="NCBI Taxonomy" id="393003"/>
    <lineage>
        <taxon>Bacteria</taxon>
        <taxon>Pseudomonadati</taxon>
        <taxon>Bacteroidota</taxon>
        <taxon>Chitinophagia</taxon>
        <taxon>Chitinophagales</taxon>
        <taxon>Chitinophagaceae</taxon>
        <taxon>Chitinophaga</taxon>
    </lineage>
</organism>
<keyword evidence="3" id="KW-1015">Disulfide bond</keyword>
<evidence type="ECO:0000313" key="6">
    <source>
        <dbReference type="EMBL" id="SKD09340.1"/>
    </source>
</evidence>
<comment type="subcellular location">
    <subcellularLocation>
        <location evidence="1">Cell envelope</location>
    </subcellularLocation>
</comment>
<evidence type="ECO:0000313" key="7">
    <source>
        <dbReference type="Proteomes" id="UP000190166"/>
    </source>
</evidence>
<dbReference type="STRING" id="393003.SAMN05660461_5225"/>
<keyword evidence="4" id="KW-0676">Redox-active center</keyword>
<dbReference type="Pfam" id="PF14289">
    <property type="entry name" value="DUF4369"/>
    <property type="match status" value="1"/>
</dbReference>
<dbReference type="GO" id="GO:0030313">
    <property type="term" value="C:cell envelope"/>
    <property type="evidence" value="ECO:0007669"/>
    <property type="project" value="UniProtKB-SubCell"/>
</dbReference>
<keyword evidence="2" id="KW-0201">Cytochrome c-type biogenesis</keyword>
<evidence type="ECO:0000259" key="5">
    <source>
        <dbReference type="PROSITE" id="PS51352"/>
    </source>
</evidence>
<dbReference type="Pfam" id="PF13905">
    <property type="entry name" value="Thioredoxin_8"/>
    <property type="match status" value="1"/>
</dbReference>
<dbReference type="GO" id="GO:0017004">
    <property type="term" value="P:cytochrome complex assembly"/>
    <property type="evidence" value="ECO:0007669"/>
    <property type="project" value="UniProtKB-KW"/>
</dbReference>
<dbReference type="GO" id="GO:0016853">
    <property type="term" value="F:isomerase activity"/>
    <property type="evidence" value="ECO:0007669"/>
    <property type="project" value="UniProtKB-KW"/>
</dbReference>
<accession>A0A1T5P9B1</accession>
<dbReference type="PANTHER" id="PTHR42852">
    <property type="entry name" value="THIOL:DISULFIDE INTERCHANGE PROTEIN DSBE"/>
    <property type="match status" value="1"/>
</dbReference>
<proteinExistence type="predicted"/>
<dbReference type="Proteomes" id="UP000190166">
    <property type="component" value="Unassembled WGS sequence"/>
</dbReference>
<keyword evidence="6" id="KW-0413">Isomerase</keyword>
<gene>
    <name evidence="6" type="ORF">SAMN05660461_5225</name>
</gene>
<dbReference type="InterPro" id="IPR050553">
    <property type="entry name" value="Thioredoxin_ResA/DsbE_sf"/>
</dbReference>
<dbReference type="PROSITE" id="PS51352">
    <property type="entry name" value="THIOREDOXIN_2"/>
    <property type="match status" value="1"/>
</dbReference>
<reference evidence="6 7" key="1">
    <citation type="submission" date="2017-02" db="EMBL/GenBank/DDBJ databases">
        <authorList>
            <person name="Peterson S.W."/>
        </authorList>
    </citation>
    <scope>NUCLEOTIDE SEQUENCE [LARGE SCALE GENOMIC DNA]</scope>
    <source>
        <strain evidence="6 7">DSM 18108</strain>
    </source>
</reference>
<dbReference type="InterPro" id="IPR017937">
    <property type="entry name" value="Thioredoxin_CS"/>
</dbReference>
<dbReference type="CDD" id="cd02966">
    <property type="entry name" value="TlpA_like_family"/>
    <property type="match status" value="1"/>
</dbReference>
<dbReference type="InterPro" id="IPR025380">
    <property type="entry name" value="DUF4369"/>
</dbReference>
<dbReference type="EMBL" id="FUZZ01000005">
    <property type="protein sequence ID" value="SKD09340.1"/>
    <property type="molecule type" value="Genomic_DNA"/>
</dbReference>
<dbReference type="InterPro" id="IPR012336">
    <property type="entry name" value="Thioredoxin-like_fold"/>
</dbReference>
<evidence type="ECO:0000256" key="1">
    <source>
        <dbReference type="ARBA" id="ARBA00004196"/>
    </source>
</evidence>
<keyword evidence="7" id="KW-1185">Reference proteome</keyword>
<dbReference type="InterPro" id="IPR013766">
    <property type="entry name" value="Thioredoxin_domain"/>
</dbReference>
<name>A0A1T5P9B1_9BACT</name>
<feature type="domain" description="Thioredoxin" evidence="5">
    <location>
        <begin position="184"/>
        <end position="326"/>
    </location>
</feature>
<evidence type="ECO:0000256" key="3">
    <source>
        <dbReference type="ARBA" id="ARBA00023157"/>
    </source>
</evidence>
<dbReference type="SUPFAM" id="SSF52833">
    <property type="entry name" value="Thioredoxin-like"/>
    <property type="match status" value="1"/>
</dbReference>
<evidence type="ECO:0000256" key="2">
    <source>
        <dbReference type="ARBA" id="ARBA00022748"/>
    </source>
</evidence>
<dbReference type="PANTHER" id="PTHR42852:SF6">
    <property type="entry name" value="THIOL:DISULFIDE INTERCHANGE PROTEIN DSBE"/>
    <property type="match status" value="1"/>
</dbReference>
<sequence>MRSIIKIIIFLLLPLYSLAEEGFVIKGKVTGVISGYVAILEHVDAEGKPVMLPPRVRIVNGEFTFSGKLEHPELVQLKVSTKTVLVFLENTSYTVESSLDSLKGTSFKGGPLNDQFYTYQQHSNKPPMEYVKDNPSLELSAWLALRNASTAEKAQAGYDLLDPAGKSTWHGKALLAKIESFKRTGAGAALPELKLIDPNGHAFSIGDMTGKIVVLDFWASWCAPCRAYIPQMRNHYNKFKEKGVVFVAVSVDDDKAKWQTAVNETKMEWLQGLTEGGFKAGAGVQKNFNITSIPYVVIVGKDGKIAASLDFYKKDQLEKELDKLVQ</sequence>
<dbReference type="AlphaFoldDB" id="A0A1T5P9B1"/>
<evidence type="ECO:0000256" key="4">
    <source>
        <dbReference type="ARBA" id="ARBA00023284"/>
    </source>
</evidence>
<protein>
    <submittedName>
        <fullName evidence="6">Thiol-disulfide isomerase or thioredoxin</fullName>
    </submittedName>
</protein>
<dbReference type="PROSITE" id="PS00194">
    <property type="entry name" value="THIOREDOXIN_1"/>
    <property type="match status" value="1"/>
</dbReference>
<dbReference type="RefSeq" id="WP_079472512.1">
    <property type="nucleotide sequence ID" value="NZ_FUZZ01000005.1"/>
</dbReference>
<dbReference type="Gene3D" id="3.40.30.10">
    <property type="entry name" value="Glutaredoxin"/>
    <property type="match status" value="1"/>
</dbReference>